<dbReference type="Proteomes" id="UP000265520">
    <property type="component" value="Unassembled WGS sequence"/>
</dbReference>
<name>A0A392TJI4_9FABA</name>
<sequence length="40" mass="4361">MLFWTGPRAGPNPLLFGIMSQRFCSVQLADNPARIISLAA</sequence>
<dbReference type="AlphaFoldDB" id="A0A392TJI4"/>
<organism evidence="1 2">
    <name type="scientific">Trifolium medium</name>
    <dbReference type="NCBI Taxonomy" id="97028"/>
    <lineage>
        <taxon>Eukaryota</taxon>
        <taxon>Viridiplantae</taxon>
        <taxon>Streptophyta</taxon>
        <taxon>Embryophyta</taxon>
        <taxon>Tracheophyta</taxon>
        <taxon>Spermatophyta</taxon>
        <taxon>Magnoliopsida</taxon>
        <taxon>eudicotyledons</taxon>
        <taxon>Gunneridae</taxon>
        <taxon>Pentapetalae</taxon>
        <taxon>rosids</taxon>
        <taxon>fabids</taxon>
        <taxon>Fabales</taxon>
        <taxon>Fabaceae</taxon>
        <taxon>Papilionoideae</taxon>
        <taxon>50 kb inversion clade</taxon>
        <taxon>NPAAA clade</taxon>
        <taxon>Hologalegina</taxon>
        <taxon>IRL clade</taxon>
        <taxon>Trifolieae</taxon>
        <taxon>Trifolium</taxon>
    </lineage>
</organism>
<accession>A0A392TJI4</accession>
<evidence type="ECO:0000313" key="2">
    <source>
        <dbReference type="Proteomes" id="UP000265520"/>
    </source>
</evidence>
<keyword evidence="2" id="KW-1185">Reference proteome</keyword>
<protein>
    <submittedName>
        <fullName evidence="1">Uncharacterized protein</fullName>
    </submittedName>
</protein>
<evidence type="ECO:0000313" key="1">
    <source>
        <dbReference type="EMBL" id="MCI60286.1"/>
    </source>
</evidence>
<proteinExistence type="predicted"/>
<dbReference type="EMBL" id="LXQA010578820">
    <property type="protein sequence ID" value="MCI60286.1"/>
    <property type="molecule type" value="Genomic_DNA"/>
</dbReference>
<reference evidence="1 2" key="1">
    <citation type="journal article" date="2018" name="Front. Plant Sci.">
        <title>Red Clover (Trifolium pratense) and Zigzag Clover (T. medium) - A Picture of Genomic Similarities and Differences.</title>
        <authorList>
            <person name="Dluhosova J."/>
            <person name="Istvanek J."/>
            <person name="Nedelnik J."/>
            <person name="Repkova J."/>
        </authorList>
    </citation>
    <scope>NUCLEOTIDE SEQUENCE [LARGE SCALE GENOMIC DNA]</scope>
    <source>
        <strain evidence="2">cv. 10/8</strain>
        <tissue evidence="1">Leaf</tissue>
    </source>
</reference>
<feature type="non-terminal residue" evidence="1">
    <location>
        <position position="40"/>
    </location>
</feature>
<comment type="caution">
    <text evidence="1">The sequence shown here is derived from an EMBL/GenBank/DDBJ whole genome shotgun (WGS) entry which is preliminary data.</text>
</comment>